<reference evidence="1 2" key="1">
    <citation type="submission" date="2008-12" db="EMBL/GenBank/DDBJ databases">
        <authorList>
            <person name="Fulton L."/>
            <person name="Clifton S."/>
            <person name="Fulton B."/>
            <person name="Xu J."/>
            <person name="Minx P."/>
            <person name="Pepin K.H."/>
            <person name="Johnson M."/>
            <person name="Bhonagiri V."/>
            <person name="Nash W.E."/>
            <person name="Mardis E.R."/>
            <person name="Wilson R.K."/>
        </authorList>
    </citation>
    <scope>NUCLEOTIDE SEQUENCE [LARGE SCALE GENOMIC DNA]</scope>
    <source>
        <strain evidence="1 2">DSM 14838</strain>
    </source>
</reference>
<comment type="caution">
    <text evidence="1">The sequence shown here is derived from an EMBL/GenBank/DDBJ whole genome shotgun (WGS) entry which is preliminary data.</text>
</comment>
<dbReference type="EMBL" id="ACCH01000136">
    <property type="protein sequence ID" value="EEF90702.1"/>
    <property type="molecule type" value="Genomic_DNA"/>
</dbReference>
<protein>
    <submittedName>
        <fullName evidence="1">Uncharacterized protein</fullName>
    </submittedName>
</protein>
<dbReference type="Proteomes" id="UP000003711">
    <property type="component" value="Unassembled WGS sequence"/>
</dbReference>
<reference evidence="1 2" key="2">
    <citation type="submission" date="2009-01" db="EMBL/GenBank/DDBJ databases">
        <title>Draft genome sequence of Bacteroides cellulosilyticus (DSM 14838).</title>
        <authorList>
            <person name="Sudarsanam P."/>
            <person name="Ley R."/>
            <person name="Guruge J."/>
            <person name="Turnbaugh P.J."/>
            <person name="Mahowald M."/>
            <person name="Liep D."/>
            <person name="Gordon J."/>
        </authorList>
    </citation>
    <scope>NUCLEOTIDE SEQUENCE [LARGE SCALE GENOMIC DNA]</scope>
    <source>
        <strain evidence="1 2">DSM 14838</strain>
    </source>
</reference>
<dbReference type="AlphaFoldDB" id="E2NBK4"/>
<gene>
    <name evidence="1" type="ORF">BACCELL_01661</name>
</gene>
<dbReference type="HOGENOM" id="CLU_3229352_0_0_10"/>
<evidence type="ECO:0000313" key="1">
    <source>
        <dbReference type="EMBL" id="EEF90702.1"/>
    </source>
</evidence>
<sequence length="43" mass="4947">MTLCFLCITRMPYFRPIAGKNKKKRTNIGISLADSAIQKYIQL</sequence>
<organism evidence="1 2">
    <name type="scientific">Bacteroides cellulosilyticus DSM 14838</name>
    <dbReference type="NCBI Taxonomy" id="537012"/>
    <lineage>
        <taxon>Bacteria</taxon>
        <taxon>Pseudomonadati</taxon>
        <taxon>Bacteroidota</taxon>
        <taxon>Bacteroidia</taxon>
        <taxon>Bacteroidales</taxon>
        <taxon>Bacteroidaceae</taxon>
        <taxon>Bacteroides</taxon>
    </lineage>
</organism>
<proteinExistence type="predicted"/>
<accession>E2NBK4</accession>
<evidence type="ECO:0000313" key="2">
    <source>
        <dbReference type="Proteomes" id="UP000003711"/>
    </source>
</evidence>
<name>E2NBK4_9BACE</name>